<dbReference type="PANTHER" id="PTHR24198">
    <property type="entry name" value="ANKYRIN REPEAT AND PROTEIN KINASE DOMAIN-CONTAINING PROTEIN"/>
    <property type="match status" value="1"/>
</dbReference>
<dbReference type="Gene3D" id="1.25.40.20">
    <property type="entry name" value="Ankyrin repeat-containing domain"/>
    <property type="match status" value="2"/>
</dbReference>
<dbReference type="Pfam" id="PF13637">
    <property type="entry name" value="Ank_4"/>
    <property type="match status" value="1"/>
</dbReference>
<dbReference type="AlphaFoldDB" id="A0A072P843"/>
<gene>
    <name evidence="4" type="ORF">A1O9_07482</name>
</gene>
<evidence type="ECO:0000313" key="5">
    <source>
        <dbReference type="Proteomes" id="UP000027920"/>
    </source>
</evidence>
<dbReference type="GeneID" id="25282396"/>
<feature type="repeat" description="ANK" evidence="3">
    <location>
        <begin position="50"/>
        <end position="82"/>
    </location>
</feature>
<dbReference type="VEuPathDB" id="FungiDB:A1O9_07482"/>
<dbReference type="EMBL" id="AMGV01000006">
    <property type="protein sequence ID" value="KEF55902.1"/>
    <property type="molecule type" value="Genomic_DNA"/>
</dbReference>
<comment type="caution">
    <text evidence="4">The sequence shown here is derived from an EMBL/GenBank/DDBJ whole genome shotgun (WGS) entry which is preliminary data.</text>
</comment>
<organism evidence="4 5">
    <name type="scientific">Exophiala aquamarina CBS 119918</name>
    <dbReference type="NCBI Taxonomy" id="1182545"/>
    <lineage>
        <taxon>Eukaryota</taxon>
        <taxon>Fungi</taxon>
        <taxon>Dikarya</taxon>
        <taxon>Ascomycota</taxon>
        <taxon>Pezizomycotina</taxon>
        <taxon>Eurotiomycetes</taxon>
        <taxon>Chaetothyriomycetidae</taxon>
        <taxon>Chaetothyriales</taxon>
        <taxon>Herpotrichiellaceae</taxon>
        <taxon>Exophiala</taxon>
    </lineage>
</organism>
<dbReference type="STRING" id="1182545.A0A072P843"/>
<reference evidence="4 5" key="1">
    <citation type="submission" date="2013-03" db="EMBL/GenBank/DDBJ databases">
        <title>The Genome Sequence of Exophiala aquamarina CBS 119918.</title>
        <authorList>
            <consortium name="The Broad Institute Genomics Platform"/>
            <person name="Cuomo C."/>
            <person name="de Hoog S."/>
            <person name="Gorbushina A."/>
            <person name="Walker B."/>
            <person name="Young S.K."/>
            <person name="Zeng Q."/>
            <person name="Gargeya S."/>
            <person name="Fitzgerald M."/>
            <person name="Haas B."/>
            <person name="Abouelleil A."/>
            <person name="Allen A.W."/>
            <person name="Alvarado L."/>
            <person name="Arachchi H.M."/>
            <person name="Berlin A.M."/>
            <person name="Chapman S.B."/>
            <person name="Gainer-Dewar J."/>
            <person name="Goldberg J."/>
            <person name="Griggs A."/>
            <person name="Gujja S."/>
            <person name="Hansen M."/>
            <person name="Howarth C."/>
            <person name="Imamovic A."/>
            <person name="Ireland A."/>
            <person name="Larimer J."/>
            <person name="McCowan C."/>
            <person name="Murphy C."/>
            <person name="Pearson M."/>
            <person name="Poon T.W."/>
            <person name="Priest M."/>
            <person name="Roberts A."/>
            <person name="Saif S."/>
            <person name="Shea T."/>
            <person name="Sisk P."/>
            <person name="Sykes S."/>
            <person name="Wortman J."/>
            <person name="Nusbaum C."/>
            <person name="Birren B."/>
        </authorList>
    </citation>
    <scope>NUCLEOTIDE SEQUENCE [LARGE SCALE GENOMIC DNA]</scope>
    <source>
        <strain evidence="4 5">CBS 119918</strain>
    </source>
</reference>
<dbReference type="SUPFAM" id="SSF48403">
    <property type="entry name" value="Ankyrin repeat"/>
    <property type="match status" value="1"/>
</dbReference>
<dbReference type="Pfam" id="PF12796">
    <property type="entry name" value="Ank_2"/>
    <property type="match status" value="1"/>
</dbReference>
<proteinExistence type="predicted"/>
<dbReference type="HOGENOM" id="CLU_1073756_0_0_1"/>
<accession>A0A072P843</accession>
<evidence type="ECO:0000256" key="3">
    <source>
        <dbReference type="PROSITE-ProRule" id="PRU00023"/>
    </source>
</evidence>
<keyword evidence="5" id="KW-1185">Reference proteome</keyword>
<dbReference type="OrthoDB" id="426293at2759"/>
<dbReference type="PROSITE" id="PS50088">
    <property type="entry name" value="ANK_REPEAT"/>
    <property type="match status" value="2"/>
</dbReference>
<dbReference type="PANTHER" id="PTHR24198:SF165">
    <property type="entry name" value="ANKYRIN REPEAT-CONTAINING PROTEIN-RELATED"/>
    <property type="match status" value="1"/>
</dbReference>
<sequence length="259" mass="29053">MLLEAHSPNFDFQDAFGFSILHAVTLVDMDMEARLILDQYPEVIDRINDHGKLSLYDAAERGCAKVAEVLIECGANVNLLDNEKKTPLWFAVSKRDHNVIRMLLAADADTSIDWDSRPLAYYTGDAPQELFNLLLEYIHQLKYHAIDKNCVSGLHEAAFRGREETALAFIEHDIIHGKRLLAQQNKWGNTPLHDACSSGMLKVVKRLLQACDDELLDIRNVLGNTAPDYAIENVHDAVVEYLRGKGPKTLDSVEVEGAQ</sequence>
<evidence type="ECO:0000313" key="4">
    <source>
        <dbReference type="EMBL" id="KEF55902.1"/>
    </source>
</evidence>
<dbReference type="RefSeq" id="XP_013258492.1">
    <property type="nucleotide sequence ID" value="XM_013403038.1"/>
</dbReference>
<evidence type="ECO:0000256" key="2">
    <source>
        <dbReference type="ARBA" id="ARBA00023043"/>
    </source>
</evidence>
<dbReference type="Proteomes" id="UP000027920">
    <property type="component" value="Unassembled WGS sequence"/>
</dbReference>
<dbReference type="InterPro" id="IPR036770">
    <property type="entry name" value="Ankyrin_rpt-contain_sf"/>
</dbReference>
<dbReference type="SMART" id="SM00248">
    <property type="entry name" value="ANK"/>
    <property type="match status" value="5"/>
</dbReference>
<dbReference type="InterPro" id="IPR002110">
    <property type="entry name" value="Ankyrin_rpt"/>
</dbReference>
<evidence type="ECO:0000256" key="1">
    <source>
        <dbReference type="ARBA" id="ARBA00022737"/>
    </source>
</evidence>
<protein>
    <submittedName>
        <fullName evidence="4">Uncharacterized protein</fullName>
    </submittedName>
</protein>
<name>A0A072P843_9EURO</name>
<feature type="repeat" description="ANK" evidence="3">
    <location>
        <begin position="187"/>
        <end position="209"/>
    </location>
</feature>
<keyword evidence="2 3" id="KW-0040">ANK repeat</keyword>
<keyword evidence="1" id="KW-0677">Repeat</keyword>
<dbReference type="PROSITE" id="PS50297">
    <property type="entry name" value="ANK_REP_REGION"/>
    <property type="match status" value="2"/>
</dbReference>